<evidence type="ECO:0000313" key="2">
    <source>
        <dbReference type="Proteomes" id="UP001196097"/>
    </source>
</evidence>
<reference evidence="1 2" key="1">
    <citation type="journal article" date="2021" name="ISME J.">
        <title>Genomic evolution of the class Acidithiobacillia: deep-branching Proteobacteria living in extreme acidic conditions.</title>
        <authorList>
            <person name="Moya-Beltran A."/>
            <person name="Beard S."/>
            <person name="Rojas-Villalobos C."/>
            <person name="Issotta F."/>
            <person name="Gallardo Y."/>
            <person name="Ulloa R."/>
            <person name="Giaveno A."/>
            <person name="Degli Esposti M."/>
            <person name="Johnson D.B."/>
            <person name="Quatrini R."/>
        </authorList>
    </citation>
    <scope>NUCLEOTIDE SEQUENCE [LARGE SCALE GENOMIC DNA]</scope>
    <source>
        <strain evidence="1 2">CF3</strain>
    </source>
</reference>
<accession>A0ACD5IGD5</accession>
<dbReference type="Proteomes" id="UP001196097">
    <property type="component" value="Chromosome"/>
</dbReference>
<protein>
    <submittedName>
        <fullName evidence="1">Cytochrome C</fullName>
    </submittedName>
</protein>
<dbReference type="EMBL" id="CP130946">
    <property type="protein sequence ID" value="XRP71764.1"/>
    <property type="molecule type" value="Genomic_DNA"/>
</dbReference>
<name>A0ACD5IGD5_9PROT</name>
<sequence>MKPVVRFLMLLGVISLATACARKDESATAPVGSSTGNPVADSRQSSGTARSDGQGGSAVSPSGLVERKGDKHLVEVLTTERSLAEAKGCFACHRVDTKVLGPAFAWVAYRYQRDPKAVATLKYAIEHGVSGAWGSMPMPAQSVTPVEAEELVSWVLAQKPVAPPKSD</sequence>
<evidence type="ECO:0000313" key="1">
    <source>
        <dbReference type="EMBL" id="XRP71764.1"/>
    </source>
</evidence>
<proteinExistence type="predicted"/>
<gene>
    <name evidence="1" type="ORF">HF292_008035</name>
</gene>
<keyword evidence="2" id="KW-1185">Reference proteome</keyword>
<organism evidence="1 2">
    <name type="scientific">Acidithiobacillus ferruginosus</name>
    <dbReference type="NCBI Taxonomy" id="3063951"/>
    <lineage>
        <taxon>Bacteria</taxon>
        <taxon>Pseudomonadati</taxon>
        <taxon>Pseudomonadota</taxon>
        <taxon>Acidithiobacillia</taxon>
        <taxon>Acidithiobacillales</taxon>
        <taxon>Acidithiobacillaceae</taxon>
        <taxon>Acidithiobacillus</taxon>
    </lineage>
</organism>